<organism evidence="1 2">
    <name type="scientific">Mycolicibacterium fortuitum subsp. acetamidolyticum</name>
    <dbReference type="NCBI Taxonomy" id="144550"/>
    <lineage>
        <taxon>Bacteria</taxon>
        <taxon>Bacillati</taxon>
        <taxon>Actinomycetota</taxon>
        <taxon>Actinomycetes</taxon>
        <taxon>Mycobacteriales</taxon>
        <taxon>Mycobacteriaceae</taxon>
        <taxon>Mycolicibacterium</taxon>
    </lineage>
</organism>
<sequence length="203" mass="21859">MSAENRPYVFELASQIVEQVKRGQDDTATRDAAARNGVDAGELDRAVTIVEHFAAGGADIQQWLHQEYVIDGWLRGYLSLDSAASDVSTWTLGQLAENHYAGRNVVAATPADSPDGQPEPVSAISQLEARIRAIGGRIQDALHGPEEQKHTLLQAAGRALADTDTELREISNHALGDYGQKVADQIDEQQAIIANHLRSGAGQ</sequence>
<name>A0A100WQ88_MYCFO</name>
<proteinExistence type="predicted"/>
<reference evidence="2" key="2">
    <citation type="submission" date="2016-02" db="EMBL/GenBank/DDBJ databases">
        <title>Draft genome sequence of five rapidly growing Mycobacterium species.</title>
        <authorList>
            <person name="Katahira K."/>
            <person name="Gotou Y."/>
            <person name="Iida K."/>
            <person name="Ogura Y."/>
            <person name="Hayashi T."/>
        </authorList>
    </citation>
    <scope>NUCLEOTIDE SEQUENCE [LARGE SCALE GENOMIC DNA]</scope>
    <source>
        <strain evidence="2">JCM6368</strain>
    </source>
</reference>
<accession>A0A100WQ88</accession>
<dbReference type="AlphaFoldDB" id="A0A100WQ88"/>
<evidence type="ECO:0000313" key="2">
    <source>
        <dbReference type="Proteomes" id="UP000069705"/>
    </source>
</evidence>
<evidence type="ECO:0000313" key="1">
    <source>
        <dbReference type="EMBL" id="GAT02578.1"/>
    </source>
</evidence>
<reference evidence="1 2" key="1">
    <citation type="journal article" date="2016" name="Genome Announc.">
        <title>Draft Genome Sequences of Five Rapidly Growing Mycobacterium Species, M. thermoresistibile, M. fortuitum subsp. acetamidolyticum, M. canariasense, M. brisbanense, and M. novocastrense.</title>
        <authorList>
            <person name="Katahira K."/>
            <person name="Ogura Y."/>
            <person name="Gotoh Y."/>
            <person name="Hayashi T."/>
        </authorList>
    </citation>
    <scope>NUCLEOTIDE SEQUENCE [LARGE SCALE GENOMIC DNA]</scope>
    <source>
        <strain evidence="1 2">JCM6368</strain>
    </source>
</reference>
<dbReference type="RefSeq" id="WP_061263673.1">
    <property type="nucleotide sequence ID" value="NZ_BCSZ01000025.1"/>
</dbReference>
<comment type="caution">
    <text evidence="1">The sequence shown here is derived from an EMBL/GenBank/DDBJ whole genome shotgun (WGS) entry which is preliminary data.</text>
</comment>
<dbReference type="EMBL" id="BCSZ01000025">
    <property type="protein sequence ID" value="GAT02578.1"/>
    <property type="molecule type" value="Genomic_DNA"/>
</dbReference>
<gene>
    <name evidence="1" type="ORF">RMCFA_2690</name>
</gene>
<dbReference type="Proteomes" id="UP000069705">
    <property type="component" value="Unassembled WGS sequence"/>
</dbReference>
<protein>
    <submittedName>
        <fullName evidence="1">Uncharacterized protein</fullName>
    </submittedName>
</protein>